<keyword evidence="3 7" id="KW-0032">Aminotransferase</keyword>
<dbReference type="PANTHER" id="PTHR46383">
    <property type="entry name" value="ASPARTATE AMINOTRANSFERASE"/>
    <property type="match status" value="1"/>
</dbReference>
<evidence type="ECO:0000256" key="1">
    <source>
        <dbReference type="ARBA" id="ARBA00001933"/>
    </source>
</evidence>
<dbReference type="PRINTS" id="PR00753">
    <property type="entry name" value="ACCSYNTHASE"/>
</dbReference>
<dbReference type="PROSITE" id="PS00105">
    <property type="entry name" value="AA_TRANSFER_CLASS_1"/>
    <property type="match status" value="1"/>
</dbReference>
<dbReference type="Gene3D" id="3.40.640.10">
    <property type="entry name" value="Type I PLP-dependent aspartate aminotransferase-like (Major domain)"/>
    <property type="match status" value="1"/>
</dbReference>
<dbReference type="RefSeq" id="WP_154738481.1">
    <property type="nucleotide sequence ID" value="NZ_WMBQ01000001.1"/>
</dbReference>
<dbReference type="CDD" id="cd00609">
    <property type="entry name" value="AAT_like"/>
    <property type="match status" value="1"/>
</dbReference>
<dbReference type="PANTHER" id="PTHR46383:SF2">
    <property type="entry name" value="AMINOTRANSFERASE"/>
    <property type="match status" value="1"/>
</dbReference>
<gene>
    <name evidence="9" type="ORF">GIW81_06540</name>
</gene>
<evidence type="ECO:0000313" key="9">
    <source>
        <dbReference type="EMBL" id="MTD93993.1"/>
    </source>
</evidence>
<dbReference type="SUPFAM" id="SSF53383">
    <property type="entry name" value="PLP-dependent transferases"/>
    <property type="match status" value="1"/>
</dbReference>
<accession>A0A6I3KI35</accession>
<evidence type="ECO:0000256" key="7">
    <source>
        <dbReference type="RuleBase" id="RU000481"/>
    </source>
</evidence>
<evidence type="ECO:0000256" key="5">
    <source>
        <dbReference type="ARBA" id="ARBA00022898"/>
    </source>
</evidence>
<proteinExistence type="inferred from homology"/>
<comment type="similarity">
    <text evidence="2 7">Belongs to the class-I pyridoxal-phosphate-dependent aminotransferase family.</text>
</comment>
<evidence type="ECO:0000313" key="10">
    <source>
        <dbReference type="Proteomes" id="UP000440694"/>
    </source>
</evidence>
<keyword evidence="10" id="KW-1185">Reference proteome</keyword>
<organism evidence="9 10">
    <name type="scientific">Hyphomicrobium album</name>
    <dbReference type="NCBI Taxonomy" id="2665159"/>
    <lineage>
        <taxon>Bacteria</taxon>
        <taxon>Pseudomonadati</taxon>
        <taxon>Pseudomonadota</taxon>
        <taxon>Alphaproteobacteria</taxon>
        <taxon>Hyphomicrobiales</taxon>
        <taxon>Hyphomicrobiaceae</taxon>
        <taxon>Hyphomicrobium</taxon>
    </lineage>
</organism>
<dbReference type="InterPro" id="IPR004838">
    <property type="entry name" value="NHTrfase_class1_PyrdxlP-BS"/>
</dbReference>
<evidence type="ECO:0000256" key="6">
    <source>
        <dbReference type="ARBA" id="ARBA00049185"/>
    </source>
</evidence>
<dbReference type="GO" id="GO:0030170">
    <property type="term" value="F:pyridoxal phosphate binding"/>
    <property type="evidence" value="ECO:0007669"/>
    <property type="project" value="InterPro"/>
</dbReference>
<dbReference type="InterPro" id="IPR004839">
    <property type="entry name" value="Aminotransferase_I/II_large"/>
</dbReference>
<sequence>MAETTTERLAAAAAVIAPSVPASSRSAIPSFIVMDVMRAALAAENAGRSIIHMEVGQPGTPAPKAARAAAMRALESDTLGYTMALGNDALRLRIARHYLDWYGVRVEPERIAVTAGSSAAFVLAFLALFDVGEAVALPSPGYPCYRHILSALGQRSVLIETGPATEWMPTAEDVARAARRDGIKGLLIASPANPTGSMISPERLQELTAACRAHGVRLISDEIYHGLTYGHAAATALAHGEDAIVINSFSKYFSMTGWRIGWMVVPQDLMRPIERLAQNLYISPPAIAQAAALGAFGAGDELEANRSAYAANRALLLEELPKAGFANFAPADGAFYLYCDVSDITEDAAALAGTLLVDAGVAVTPGIDFDAERGNRFLRFSYAGTNADMAEAARRLIAWAQRRR</sequence>
<evidence type="ECO:0000256" key="3">
    <source>
        <dbReference type="ARBA" id="ARBA00022576"/>
    </source>
</evidence>
<dbReference type="Pfam" id="PF00155">
    <property type="entry name" value="Aminotran_1_2"/>
    <property type="match status" value="1"/>
</dbReference>
<feature type="domain" description="Aminotransferase class I/classII large" evidence="8">
    <location>
        <begin position="50"/>
        <end position="396"/>
    </location>
</feature>
<dbReference type="GO" id="GO:0004069">
    <property type="term" value="F:L-aspartate:2-oxoglutarate aminotransferase activity"/>
    <property type="evidence" value="ECO:0007669"/>
    <property type="project" value="UniProtKB-EC"/>
</dbReference>
<dbReference type="Proteomes" id="UP000440694">
    <property type="component" value="Unassembled WGS sequence"/>
</dbReference>
<evidence type="ECO:0000256" key="2">
    <source>
        <dbReference type="ARBA" id="ARBA00007441"/>
    </source>
</evidence>
<name>A0A6I3KI35_9HYPH</name>
<keyword evidence="5" id="KW-0663">Pyridoxal phosphate</keyword>
<dbReference type="InterPro" id="IPR050596">
    <property type="entry name" value="AspAT/PAT-like"/>
</dbReference>
<dbReference type="InterPro" id="IPR015424">
    <property type="entry name" value="PyrdxlP-dep_Trfase"/>
</dbReference>
<keyword evidence="4 7" id="KW-0808">Transferase</keyword>
<comment type="caution">
    <text evidence="9">The sequence shown here is derived from an EMBL/GenBank/DDBJ whole genome shotgun (WGS) entry which is preliminary data.</text>
</comment>
<dbReference type="GO" id="GO:0006520">
    <property type="term" value="P:amino acid metabolic process"/>
    <property type="evidence" value="ECO:0007669"/>
    <property type="project" value="InterPro"/>
</dbReference>
<dbReference type="EMBL" id="WMBQ01000001">
    <property type="protein sequence ID" value="MTD93993.1"/>
    <property type="molecule type" value="Genomic_DNA"/>
</dbReference>
<evidence type="ECO:0000256" key="4">
    <source>
        <dbReference type="ARBA" id="ARBA00022679"/>
    </source>
</evidence>
<dbReference type="EC" id="2.6.1.-" evidence="7"/>
<evidence type="ECO:0000259" key="8">
    <source>
        <dbReference type="Pfam" id="PF00155"/>
    </source>
</evidence>
<reference evidence="9 10" key="1">
    <citation type="submission" date="2019-11" db="EMBL/GenBank/DDBJ databases">
        <title>Identification of a novel strain.</title>
        <authorList>
            <person name="Xu Q."/>
            <person name="Wang G."/>
        </authorList>
    </citation>
    <scope>NUCLEOTIDE SEQUENCE [LARGE SCALE GENOMIC DNA]</scope>
    <source>
        <strain evidence="10">xq</strain>
    </source>
</reference>
<dbReference type="AlphaFoldDB" id="A0A6I3KI35"/>
<protein>
    <recommendedName>
        <fullName evidence="7">Aminotransferase</fullName>
        <ecNumber evidence="7">2.6.1.-</ecNumber>
    </recommendedName>
</protein>
<comment type="catalytic activity">
    <reaction evidence="6">
        <text>L-aspartate + 2-oxoglutarate = oxaloacetate + L-glutamate</text>
        <dbReference type="Rhea" id="RHEA:21824"/>
        <dbReference type="ChEBI" id="CHEBI:16452"/>
        <dbReference type="ChEBI" id="CHEBI:16810"/>
        <dbReference type="ChEBI" id="CHEBI:29985"/>
        <dbReference type="ChEBI" id="CHEBI:29991"/>
        <dbReference type="EC" id="2.6.1.1"/>
    </reaction>
</comment>
<comment type="cofactor">
    <cofactor evidence="1 7">
        <name>pyridoxal 5'-phosphate</name>
        <dbReference type="ChEBI" id="CHEBI:597326"/>
    </cofactor>
</comment>
<dbReference type="InterPro" id="IPR015421">
    <property type="entry name" value="PyrdxlP-dep_Trfase_major"/>
</dbReference>